<organism evidence="2 3">
    <name type="scientific">Congregibacter brevis</name>
    <dbReference type="NCBI Taxonomy" id="3081201"/>
    <lineage>
        <taxon>Bacteria</taxon>
        <taxon>Pseudomonadati</taxon>
        <taxon>Pseudomonadota</taxon>
        <taxon>Gammaproteobacteria</taxon>
        <taxon>Cellvibrionales</taxon>
        <taxon>Halieaceae</taxon>
        <taxon>Congregibacter</taxon>
    </lineage>
</organism>
<name>A0ABZ0IEF0_9GAMM</name>
<sequence>MPNMTARDDPPDTALSSSAYTGLRRQLSLALLVAVNILPLLGVIFFDWDVGALIILYWSENLVLGAYNILKMATVGGLSAVFPSMFFSIHYGGFCAEHGFFILSLLFDAPASFGDDPPWPLFLVFLQLLFDVIEQVFALAPREWIIAFIGLFISHGYSYVSNFLIAGERESSTVSSLMSAPYKRIIILHITVIAGGFAIMSLDQPLFLLIVLVAVKTAVDIGLHLREHQRAGVRAQEDGV</sequence>
<keyword evidence="1" id="KW-0472">Membrane</keyword>
<keyword evidence="1" id="KW-1133">Transmembrane helix</keyword>
<reference evidence="2 3" key="1">
    <citation type="submission" date="2023-10" db="EMBL/GenBank/DDBJ databases">
        <title>Two novel species belonging to the OM43/NOR5 clade.</title>
        <authorList>
            <person name="Park M."/>
        </authorList>
    </citation>
    <scope>NUCLEOTIDE SEQUENCE [LARGE SCALE GENOMIC DNA]</scope>
    <source>
        <strain evidence="2 3">IMCC45268</strain>
    </source>
</reference>
<evidence type="ECO:0000313" key="3">
    <source>
        <dbReference type="Proteomes" id="UP001626549"/>
    </source>
</evidence>
<evidence type="ECO:0000313" key="2">
    <source>
        <dbReference type="EMBL" id="WOJ97927.1"/>
    </source>
</evidence>
<keyword evidence="3" id="KW-1185">Reference proteome</keyword>
<dbReference type="InterPro" id="IPR045466">
    <property type="entry name" value="DUF6498"/>
</dbReference>
<proteinExistence type="predicted"/>
<feature type="transmembrane region" description="Helical" evidence="1">
    <location>
        <begin position="185"/>
        <end position="200"/>
    </location>
</feature>
<evidence type="ECO:0000256" key="1">
    <source>
        <dbReference type="SAM" id="Phobius"/>
    </source>
</evidence>
<dbReference type="Proteomes" id="UP001626549">
    <property type="component" value="Chromosome"/>
</dbReference>
<accession>A0ABZ0IEF0</accession>
<feature type="transmembrane region" description="Helical" evidence="1">
    <location>
        <begin position="78"/>
        <end position="107"/>
    </location>
</feature>
<dbReference type="Pfam" id="PF20108">
    <property type="entry name" value="DUF6498"/>
    <property type="match status" value="1"/>
</dbReference>
<gene>
    <name evidence="2" type="ORF">R0137_04950</name>
</gene>
<keyword evidence="1" id="KW-0812">Transmembrane</keyword>
<feature type="transmembrane region" description="Helical" evidence="1">
    <location>
        <begin position="144"/>
        <end position="165"/>
    </location>
</feature>
<dbReference type="EMBL" id="CP136865">
    <property type="protein sequence ID" value="WOJ97927.1"/>
    <property type="molecule type" value="Genomic_DNA"/>
</dbReference>
<feature type="transmembrane region" description="Helical" evidence="1">
    <location>
        <begin position="206"/>
        <end position="225"/>
    </location>
</feature>
<dbReference type="RefSeq" id="WP_407329027.1">
    <property type="nucleotide sequence ID" value="NZ_CP136865.1"/>
</dbReference>
<protein>
    <submittedName>
        <fullName evidence="2">DUF6498-containing protein</fullName>
    </submittedName>
</protein>
<feature type="transmembrane region" description="Helical" evidence="1">
    <location>
        <begin position="29"/>
        <end position="58"/>
    </location>
</feature>